<evidence type="ECO:0000313" key="1">
    <source>
        <dbReference type="EMBL" id="EXJ53300.1"/>
    </source>
</evidence>
<dbReference type="RefSeq" id="XP_007752216.1">
    <property type="nucleotide sequence ID" value="XM_007754026.1"/>
</dbReference>
<keyword evidence="2" id="KW-1185">Reference proteome</keyword>
<name>W9VJU0_9EURO</name>
<dbReference type="OrthoDB" id="538223at2759"/>
<dbReference type="eggNOG" id="KOG0266">
    <property type="taxonomic scope" value="Eukaryota"/>
</dbReference>
<proteinExistence type="predicted"/>
<dbReference type="GeneID" id="19198143"/>
<feature type="non-terminal residue" evidence="1">
    <location>
        <position position="300"/>
    </location>
</feature>
<dbReference type="HOGENOM" id="CLU_929239_0_0_1"/>
<sequence>MAGDAPAPAAKVSDVFNTYQPTRLFKAPAGANYTSIDFNDSGEFLLLSRTDDTIQLFNTKAGLQKAQSKVQVSLQFNSASVSAAVHFYIEHSVQELSRAKQYKEVERRDVMKHLISPAADTFLWVAIVCLRLRQEPRRRLRAILKESPDGLDALYDQMLQQVGASRDCDLLKQILAVVKTAYRPITIRELSRLNAEIAEMIDEVDAVKVLVGSCGSFLTIPMTRSILYTNLPKTSCPRRLPFHSLLTKLTTPITSFFPDHSKAMSVGLRGDIYSLSNLGCHVYLMQPPTLNELAPLQYAC</sequence>
<dbReference type="PANTHER" id="PTHR10039">
    <property type="entry name" value="AMELOGENIN"/>
    <property type="match status" value="1"/>
</dbReference>
<dbReference type="PANTHER" id="PTHR10039:SF16">
    <property type="entry name" value="GPI INOSITOL-DEACYLASE"/>
    <property type="match status" value="1"/>
</dbReference>
<evidence type="ECO:0000313" key="2">
    <source>
        <dbReference type="Proteomes" id="UP000019471"/>
    </source>
</evidence>
<dbReference type="Proteomes" id="UP000019471">
    <property type="component" value="Unassembled WGS sequence"/>
</dbReference>
<dbReference type="EMBL" id="AMGX01000062">
    <property type="protein sequence ID" value="EXJ53300.1"/>
    <property type="molecule type" value="Genomic_DNA"/>
</dbReference>
<dbReference type="AlphaFoldDB" id="W9VJU0"/>
<organism evidence="1 2">
    <name type="scientific">Cladophialophora psammophila CBS 110553</name>
    <dbReference type="NCBI Taxonomy" id="1182543"/>
    <lineage>
        <taxon>Eukaryota</taxon>
        <taxon>Fungi</taxon>
        <taxon>Dikarya</taxon>
        <taxon>Ascomycota</taxon>
        <taxon>Pezizomycotina</taxon>
        <taxon>Eurotiomycetes</taxon>
        <taxon>Chaetothyriomycetidae</taxon>
        <taxon>Chaetothyriales</taxon>
        <taxon>Herpotrichiellaceae</taxon>
        <taxon>Cladophialophora</taxon>
    </lineage>
</organism>
<dbReference type="STRING" id="1182543.W9VJU0"/>
<reference evidence="1 2" key="1">
    <citation type="submission" date="2013-03" db="EMBL/GenBank/DDBJ databases">
        <title>The Genome Sequence of Cladophialophora psammophila CBS 110553.</title>
        <authorList>
            <consortium name="The Broad Institute Genomics Platform"/>
            <person name="Cuomo C."/>
            <person name="de Hoog S."/>
            <person name="Gorbushina A."/>
            <person name="Walker B."/>
            <person name="Young S.K."/>
            <person name="Zeng Q."/>
            <person name="Gargeya S."/>
            <person name="Fitzgerald M."/>
            <person name="Haas B."/>
            <person name="Abouelleil A."/>
            <person name="Allen A.W."/>
            <person name="Alvarado L."/>
            <person name="Arachchi H.M."/>
            <person name="Berlin A.M."/>
            <person name="Chapman S.B."/>
            <person name="Gainer-Dewar J."/>
            <person name="Goldberg J."/>
            <person name="Griggs A."/>
            <person name="Gujja S."/>
            <person name="Hansen M."/>
            <person name="Howarth C."/>
            <person name="Imamovic A."/>
            <person name="Ireland A."/>
            <person name="Larimer J."/>
            <person name="McCowan C."/>
            <person name="Murphy C."/>
            <person name="Pearson M."/>
            <person name="Poon T.W."/>
            <person name="Priest M."/>
            <person name="Roberts A."/>
            <person name="Saif S."/>
            <person name="Shea T."/>
            <person name="Sisk P."/>
            <person name="Sykes S."/>
            <person name="Wortman J."/>
            <person name="Nusbaum C."/>
            <person name="Birren B."/>
        </authorList>
    </citation>
    <scope>NUCLEOTIDE SEQUENCE [LARGE SCALE GENOMIC DNA]</scope>
    <source>
        <strain evidence="1 2">CBS 110553</strain>
    </source>
</reference>
<gene>
    <name evidence="1" type="ORF">A1O5_13461</name>
</gene>
<comment type="caution">
    <text evidence="1">The sequence shown here is derived from an EMBL/GenBank/DDBJ whole genome shotgun (WGS) entry which is preliminary data.</text>
</comment>
<protein>
    <submittedName>
        <fullName evidence="1">Uncharacterized protein</fullName>
    </submittedName>
</protein>
<accession>W9VJU0</accession>